<reference evidence="5" key="2">
    <citation type="submission" date="2015-01" db="EMBL/GenBank/DDBJ databases">
        <title>Evolutionary Origins and Diversification of the Mycorrhizal Mutualists.</title>
        <authorList>
            <consortium name="DOE Joint Genome Institute"/>
            <consortium name="Mycorrhizal Genomics Consortium"/>
            <person name="Kohler A."/>
            <person name="Kuo A."/>
            <person name="Nagy L.G."/>
            <person name="Floudas D."/>
            <person name="Copeland A."/>
            <person name="Barry K.W."/>
            <person name="Cichocki N."/>
            <person name="Veneault-Fourrey C."/>
            <person name="LaButti K."/>
            <person name="Lindquist E.A."/>
            <person name="Lipzen A."/>
            <person name="Lundell T."/>
            <person name="Morin E."/>
            <person name="Murat C."/>
            <person name="Riley R."/>
            <person name="Ohm R."/>
            <person name="Sun H."/>
            <person name="Tunlid A."/>
            <person name="Henrissat B."/>
            <person name="Grigoriev I.V."/>
            <person name="Hibbett D.S."/>
            <person name="Martin F."/>
        </authorList>
    </citation>
    <scope>NUCLEOTIDE SEQUENCE [LARGE SCALE GENOMIC DNA]</scope>
    <source>
        <strain evidence="5">Marx 270</strain>
    </source>
</reference>
<evidence type="ECO:0000313" key="4">
    <source>
        <dbReference type="EMBL" id="KIO11098.1"/>
    </source>
</evidence>
<dbReference type="InterPro" id="IPR036936">
    <property type="entry name" value="CRIB_dom_sf"/>
</dbReference>
<dbReference type="SUPFAM" id="SSF50729">
    <property type="entry name" value="PH domain-like"/>
    <property type="match status" value="1"/>
</dbReference>
<dbReference type="EMBL" id="KN831950">
    <property type="protein sequence ID" value="KIO11098.1"/>
    <property type="molecule type" value="Genomic_DNA"/>
</dbReference>
<feature type="compositionally biased region" description="Low complexity" evidence="1">
    <location>
        <begin position="168"/>
        <end position="186"/>
    </location>
</feature>
<sequence>MHQPTTAFFTPEDKQRHPYLSSVLELNTQKVIATAAVRVYYAPFINPHLNWTYSKLKGILVFGRDREGLGSLAGVPSQLLSPPPDRGGAQGHGLRLKEKYWFRLIDVKTDRVVWMFSVPEVFEYCKDKPFFHYFTGTTRMFGFCFDEDEEADVFFKKVADRTRRHSTNLNPLKSKNKSKSLPASANQPLIRPSTTTPLKPSMISGPSPHSFVHVSHVGISANGGIESSKNVEPAWSALIADLQGYGFESEGELVSEAGHGGNSANADFMEGFLAGAKAVKDRVVGTSTAAEAGESFSSSFGGRGMVWFANEVYQRTHQHFGQKRRSRLRHRLQRRPLRPRSLERSHRRHHYPHQHEHSHLSCPRVPHPFQHLNLRPQ</sequence>
<reference evidence="4 5" key="1">
    <citation type="submission" date="2014-04" db="EMBL/GenBank/DDBJ databases">
        <authorList>
            <consortium name="DOE Joint Genome Institute"/>
            <person name="Kuo A."/>
            <person name="Kohler A."/>
            <person name="Costa M.D."/>
            <person name="Nagy L.G."/>
            <person name="Floudas D."/>
            <person name="Copeland A."/>
            <person name="Barry K.W."/>
            <person name="Cichocki N."/>
            <person name="Veneault-Fourrey C."/>
            <person name="LaButti K."/>
            <person name="Lindquist E.A."/>
            <person name="Lipzen A."/>
            <person name="Lundell T."/>
            <person name="Morin E."/>
            <person name="Murat C."/>
            <person name="Sun H."/>
            <person name="Tunlid A."/>
            <person name="Henrissat B."/>
            <person name="Grigoriev I.V."/>
            <person name="Hibbett D.S."/>
            <person name="Martin F."/>
            <person name="Nordberg H.P."/>
            <person name="Cantor M.N."/>
            <person name="Hua S.X."/>
        </authorList>
    </citation>
    <scope>NUCLEOTIDE SEQUENCE [LARGE SCALE GENOMIC DNA]</scope>
    <source>
        <strain evidence="4 5">Marx 270</strain>
    </source>
</reference>
<dbReference type="SMART" id="SM00461">
    <property type="entry name" value="WH1"/>
    <property type="match status" value="1"/>
</dbReference>
<proteinExistence type="predicted"/>
<feature type="domain" description="CRIB" evidence="2">
    <location>
        <begin position="203"/>
        <end position="218"/>
    </location>
</feature>
<evidence type="ECO:0000259" key="3">
    <source>
        <dbReference type="PROSITE" id="PS50229"/>
    </source>
</evidence>
<dbReference type="PROSITE" id="PS50229">
    <property type="entry name" value="WH1"/>
    <property type="match status" value="1"/>
</dbReference>
<evidence type="ECO:0000259" key="2">
    <source>
        <dbReference type="PROSITE" id="PS50108"/>
    </source>
</evidence>
<feature type="compositionally biased region" description="Basic residues" evidence="1">
    <location>
        <begin position="319"/>
        <end position="338"/>
    </location>
</feature>
<dbReference type="Pfam" id="PF00568">
    <property type="entry name" value="WH1"/>
    <property type="match status" value="1"/>
</dbReference>
<organism evidence="4 5">
    <name type="scientific">Pisolithus tinctorius Marx 270</name>
    <dbReference type="NCBI Taxonomy" id="870435"/>
    <lineage>
        <taxon>Eukaryota</taxon>
        <taxon>Fungi</taxon>
        <taxon>Dikarya</taxon>
        <taxon>Basidiomycota</taxon>
        <taxon>Agaricomycotina</taxon>
        <taxon>Agaricomycetes</taxon>
        <taxon>Agaricomycetidae</taxon>
        <taxon>Boletales</taxon>
        <taxon>Sclerodermatineae</taxon>
        <taxon>Pisolithaceae</taxon>
        <taxon>Pisolithus</taxon>
    </lineage>
</organism>
<dbReference type="CDD" id="cd01205">
    <property type="entry name" value="EVH1_WASP-like"/>
    <property type="match status" value="1"/>
</dbReference>
<evidence type="ECO:0000313" key="5">
    <source>
        <dbReference type="Proteomes" id="UP000054217"/>
    </source>
</evidence>
<dbReference type="HOGENOM" id="CLU_015385_2_0_1"/>
<protein>
    <recommendedName>
        <fullName evidence="6">WH1 domain-containing protein</fullName>
    </recommendedName>
</protein>
<dbReference type="PROSITE" id="PS50108">
    <property type="entry name" value="CRIB"/>
    <property type="match status" value="1"/>
</dbReference>
<dbReference type="InParanoid" id="A0A0C3JPG0"/>
<name>A0A0C3JPG0_PISTI</name>
<dbReference type="OrthoDB" id="8963340at2759"/>
<dbReference type="AlphaFoldDB" id="A0A0C3JPG0"/>
<dbReference type="Gene3D" id="2.30.29.30">
    <property type="entry name" value="Pleckstrin-homology domain (PH domain)/Phosphotyrosine-binding domain (PTB)"/>
    <property type="match status" value="1"/>
</dbReference>
<dbReference type="STRING" id="870435.A0A0C3JPG0"/>
<evidence type="ECO:0000256" key="1">
    <source>
        <dbReference type="SAM" id="MobiDB-lite"/>
    </source>
</evidence>
<dbReference type="InterPro" id="IPR000697">
    <property type="entry name" value="WH1/EVH1_dom"/>
</dbReference>
<dbReference type="Proteomes" id="UP000054217">
    <property type="component" value="Unassembled WGS sequence"/>
</dbReference>
<feature type="domain" description="WH1" evidence="3">
    <location>
        <begin position="24"/>
        <end position="165"/>
    </location>
</feature>
<gene>
    <name evidence="4" type="ORF">M404DRAFT_127847</name>
</gene>
<keyword evidence="5" id="KW-1185">Reference proteome</keyword>
<accession>A0A0C3JPG0</accession>
<feature type="region of interest" description="Disordered" evidence="1">
    <location>
        <begin position="319"/>
        <end position="367"/>
    </location>
</feature>
<dbReference type="InterPro" id="IPR033927">
    <property type="entry name" value="WASPfam_EVH1"/>
</dbReference>
<evidence type="ECO:0008006" key="6">
    <source>
        <dbReference type="Google" id="ProtNLM"/>
    </source>
</evidence>
<dbReference type="Gene3D" id="3.90.810.10">
    <property type="entry name" value="CRIB domain"/>
    <property type="match status" value="1"/>
</dbReference>
<feature type="region of interest" description="Disordered" evidence="1">
    <location>
        <begin position="166"/>
        <end position="202"/>
    </location>
</feature>
<dbReference type="InterPro" id="IPR000095">
    <property type="entry name" value="CRIB_dom"/>
</dbReference>
<dbReference type="InterPro" id="IPR011993">
    <property type="entry name" value="PH-like_dom_sf"/>
</dbReference>